<dbReference type="PANTHER" id="PTHR43046:SF16">
    <property type="entry name" value="ADP-RIBOSE PYROPHOSPHATASE YJHB-RELATED"/>
    <property type="match status" value="1"/>
</dbReference>
<feature type="domain" description="Nudix hydrolase" evidence="5">
    <location>
        <begin position="32"/>
        <end position="162"/>
    </location>
</feature>
<dbReference type="Pfam" id="PF00293">
    <property type="entry name" value="NUDIX"/>
    <property type="match status" value="1"/>
</dbReference>
<organism evidence="6 7">
    <name type="scientific">Saccharothrix espanaensis (strain ATCC 51144 / DSM 44229 / JCM 9112 / NBRC 15066 / NRRL 15764)</name>
    <dbReference type="NCBI Taxonomy" id="1179773"/>
    <lineage>
        <taxon>Bacteria</taxon>
        <taxon>Bacillati</taxon>
        <taxon>Actinomycetota</taxon>
        <taxon>Actinomycetes</taxon>
        <taxon>Pseudonocardiales</taxon>
        <taxon>Pseudonocardiaceae</taxon>
        <taxon>Saccharothrix</taxon>
    </lineage>
</organism>
<dbReference type="KEGG" id="sesp:BN6_13620"/>
<dbReference type="PROSITE" id="PS00893">
    <property type="entry name" value="NUDIX_BOX"/>
    <property type="match status" value="1"/>
</dbReference>
<dbReference type="GO" id="GO:0016787">
    <property type="term" value="F:hydrolase activity"/>
    <property type="evidence" value="ECO:0007669"/>
    <property type="project" value="UniProtKB-KW"/>
</dbReference>
<gene>
    <name evidence="6" type="ordered locus">BN6_13620</name>
</gene>
<evidence type="ECO:0000313" key="6">
    <source>
        <dbReference type="EMBL" id="CCH28688.1"/>
    </source>
</evidence>
<evidence type="ECO:0000259" key="5">
    <source>
        <dbReference type="PROSITE" id="PS51462"/>
    </source>
</evidence>
<dbReference type="InterPro" id="IPR020476">
    <property type="entry name" value="Nudix_hydrolase"/>
</dbReference>
<dbReference type="PROSITE" id="PS51462">
    <property type="entry name" value="NUDIX"/>
    <property type="match status" value="1"/>
</dbReference>
<dbReference type="STRING" id="1179773.BN6_13620"/>
<evidence type="ECO:0000256" key="1">
    <source>
        <dbReference type="ARBA" id="ARBA00001946"/>
    </source>
</evidence>
<evidence type="ECO:0000256" key="4">
    <source>
        <dbReference type="RuleBase" id="RU003476"/>
    </source>
</evidence>
<dbReference type="PRINTS" id="PR00502">
    <property type="entry name" value="NUDIXFAMILY"/>
</dbReference>
<dbReference type="AlphaFoldDB" id="K0JWW9"/>
<proteinExistence type="inferred from homology"/>
<dbReference type="Proteomes" id="UP000006281">
    <property type="component" value="Chromosome"/>
</dbReference>
<dbReference type="InterPro" id="IPR020084">
    <property type="entry name" value="NUDIX_hydrolase_CS"/>
</dbReference>
<name>K0JWW9_SACES</name>
<comment type="cofactor">
    <cofactor evidence="1">
        <name>Mg(2+)</name>
        <dbReference type="ChEBI" id="CHEBI:18420"/>
    </cofactor>
</comment>
<dbReference type="eggNOG" id="COG1051">
    <property type="taxonomic scope" value="Bacteria"/>
</dbReference>
<comment type="similarity">
    <text evidence="2 4">Belongs to the Nudix hydrolase family.</text>
</comment>
<dbReference type="SUPFAM" id="SSF55811">
    <property type="entry name" value="Nudix"/>
    <property type="match status" value="1"/>
</dbReference>
<keyword evidence="3 4" id="KW-0378">Hydrolase</keyword>
<dbReference type="HOGENOM" id="CLU_037162_7_2_11"/>
<protein>
    <submittedName>
        <fullName evidence="6">NUDIX family hydrolase</fullName>
    </submittedName>
</protein>
<accession>K0JWW9</accession>
<dbReference type="InterPro" id="IPR015797">
    <property type="entry name" value="NUDIX_hydrolase-like_dom_sf"/>
</dbReference>
<evidence type="ECO:0000256" key="3">
    <source>
        <dbReference type="ARBA" id="ARBA00022801"/>
    </source>
</evidence>
<dbReference type="InterPro" id="IPR000086">
    <property type="entry name" value="NUDIX_hydrolase_dom"/>
</dbReference>
<dbReference type="PATRIC" id="fig|1179773.3.peg.1372"/>
<sequence length="171" mass="18328">MGAGAAGGVLAESGGVSRIDYLNEPNAPRATGIRVAVSAVVRDQGGRILMIRRADNDKYAIPGGGQDVGETLAAAVVREVEEETGIRVEVTGLVGLYSNPAHVIAYDDGEVRQEFSICFRARPLGGDLRTSDESTEVLWAEPTDLDDLDIHPSIRLRIVHGLIDDRAPYFT</sequence>
<evidence type="ECO:0000313" key="7">
    <source>
        <dbReference type="Proteomes" id="UP000006281"/>
    </source>
</evidence>
<dbReference type="Gene3D" id="3.90.79.10">
    <property type="entry name" value="Nucleoside Triphosphate Pyrophosphohydrolase"/>
    <property type="match status" value="1"/>
</dbReference>
<dbReference type="EMBL" id="HE804045">
    <property type="protein sequence ID" value="CCH28688.1"/>
    <property type="molecule type" value="Genomic_DNA"/>
</dbReference>
<keyword evidence="7" id="KW-1185">Reference proteome</keyword>
<dbReference type="PANTHER" id="PTHR43046">
    <property type="entry name" value="GDP-MANNOSE MANNOSYL HYDROLASE"/>
    <property type="match status" value="1"/>
</dbReference>
<evidence type="ECO:0000256" key="2">
    <source>
        <dbReference type="ARBA" id="ARBA00005582"/>
    </source>
</evidence>
<reference evidence="6 7" key="1">
    <citation type="journal article" date="2012" name="BMC Genomics">
        <title>Complete genome sequence of Saccharothrix espanaensis DSM 44229T and comparison to the other completely sequenced Pseudonocardiaceae.</title>
        <authorList>
            <person name="Strobel T."/>
            <person name="Al-Dilaimi A."/>
            <person name="Blom J."/>
            <person name="Gessner A."/>
            <person name="Kalinowski J."/>
            <person name="Luzhetska M."/>
            <person name="Puhler A."/>
            <person name="Szczepanowski R."/>
            <person name="Bechthold A."/>
            <person name="Ruckert C."/>
        </authorList>
    </citation>
    <scope>NUCLEOTIDE SEQUENCE [LARGE SCALE GENOMIC DNA]</scope>
    <source>
        <strain evidence="7">ATCC 51144 / DSM 44229 / JCM 9112 / NBRC 15066 / NRRL 15764</strain>
    </source>
</reference>